<dbReference type="EC" id="2.5.1.18" evidence="2"/>
<dbReference type="Gene3D" id="3.40.30.10">
    <property type="entry name" value="Glutaredoxin"/>
    <property type="match status" value="1"/>
</dbReference>
<dbReference type="GO" id="GO:0006749">
    <property type="term" value="P:glutathione metabolic process"/>
    <property type="evidence" value="ECO:0007669"/>
    <property type="project" value="TreeGrafter"/>
</dbReference>
<dbReference type="GO" id="GO:0005739">
    <property type="term" value="C:mitochondrion"/>
    <property type="evidence" value="ECO:0007669"/>
    <property type="project" value="TreeGrafter"/>
</dbReference>
<dbReference type="SUPFAM" id="SSF52833">
    <property type="entry name" value="Thioredoxin-like"/>
    <property type="match status" value="1"/>
</dbReference>
<dbReference type="Proteomes" id="UP000699462">
    <property type="component" value="Unassembled WGS sequence"/>
</dbReference>
<proteinExistence type="inferred from homology"/>
<keyword evidence="3" id="KW-0808">Transferase</keyword>
<dbReference type="AlphaFoldDB" id="A0A8T0DCY4"/>
<dbReference type="PANTHER" id="PTHR42943">
    <property type="entry name" value="GLUTATHIONE S-TRANSFERASE KAPPA"/>
    <property type="match status" value="1"/>
</dbReference>
<dbReference type="InterPro" id="IPR051924">
    <property type="entry name" value="GST_Kappa/NadH"/>
</dbReference>
<evidence type="ECO:0000313" key="8">
    <source>
        <dbReference type="EMBL" id="KAF8565196.1"/>
    </source>
</evidence>
<evidence type="ECO:0000313" key="9">
    <source>
        <dbReference type="Proteomes" id="UP000699462"/>
    </source>
</evidence>
<dbReference type="Pfam" id="PF01323">
    <property type="entry name" value="DSBA"/>
    <property type="match status" value="1"/>
</dbReference>
<name>A0A8T0DCY4_9TREM</name>
<dbReference type="InterPro" id="IPR036249">
    <property type="entry name" value="Thioredoxin-like_sf"/>
</dbReference>
<dbReference type="GO" id="GO:0005777">
    <property type="term" value="C:peroxisome"/>
    <property type="evidence" value="ECO:0007669"/>
    <property type="project" value="TreeGrafter"/>
</dbReference>
<protein>
    <recommendedName>
        <fullName evidence="5">Glutathione S-transferase kappa 1</fullName>
        <ecNumber evidence="2">2.5.1.18</ecNumber>
    </recommendedName>
    <alternativeName>
        <fullName evidence="6">GST class-kappa</fullName>
    </alternativeName>
</protein>
<comment type="catalytic activity">
    <reaction evidence="4">
        <text>RX + glutathione = an S-substituted glutathione + a halide anion + H(+)</text>
        <dbReference type="Rhea" id="RHEA:16437"/>
        <dbReference type="ChEBI" id="CHEBI:15378"/>
        <dbReference type="ChEBI" id="CHEBI:16042"/>
        <dbReference type="ChEBI" id="CHEBI:17792"/>
        <dbReference type="ChEBI" id="CHEBI:57925"/>
        <dbReference type="ChEBI" id="CHEBI:90779"/>
        <dbReference type="EC" id="2.5.1.18"/>
    </reaction>
</comment>
<reference evidence="8 9" key="1">
    <citation type="submission" date="2019-07" db="EMBL/GenBank/DDBJ databases">
        <title>Annotation for the trematode Paragonimus westermani.</title>
        <authorList>
            <person name="Choi Y.-J."/>
        </authorList>
    </citation>
    <scope>NUCLEOTIDE SEQUENCE [LARGE SCALE GENOMIC DNA]</scope>
    <source>
        <strain evidence="8">180907_Pwestermani</strain>
    </source>
</reference>
<evidence type="ECO:0000256" key="6">
    <source>
        <dbReference type="ARBA" id="ARBA00083519"/>
    </source>
</evidence>
<feature type="domain" description="DSBA-like thioredoxin" evidence="7">
    <location>
        <begin position="55"/>
        <end position="271"/>
    </location>
</feature>
<comment type="caution">
    <text evidence="8">The sequence shown here is derived from an EMBL/GenBank/DDBJ whole genome shotgun (WGS) entry which is preliminary data.</text>
</comment>
<accession>A0A8T0DCY4</accession>
<sequence length="291" mass="32208">MLIMGCLTSSIFSFSLPVLPFFSNATLISRCRLYVADRKFFFSDHLSLYPMKPVIHVYFDVVSPYSWIAFESSCRYSKRWAVDFRFVPAFIAGIMQATGNSPSVRLPAGKKYMVKDIERVAHHFQVPLKINNNTFTAVLEKGSLEAQRLLTAIAMRSMAGVDSSNSVFSSPPGGLLEAVARRLWLRIWSTGEDITTNDNLRTVLQGCLTNVDQMDGLLVEKGSTSVKNALRSNTESALALGAFGLPIFHIECNGQSSMVFGSDRLPIIADLVGEQYLGPLKELSAFQSDLK</sequence>
<organism evidence="8 9">
    <name type="scientific">Paragonimus westermani</name>
    <dbReference type="NCBI Taxonomy" id="34504"/>
    <lineage>
        <taxon>Eukaryota</taxon>
        <taxon>Metazoa</taxon>
        <taxon>Spiralia</taxon>
        <taxon>Lophotrochozoa</taxon>
        <taxon>Platyhelminthes</taxon>
        <taxon>Trematoda</taxon>
        <taxon>Digenea</taxon>
        <taxon>Plagiorchiida</taxon>
        <taxon>Troglotremata</taxon>
        <taxon>Troglotrematidae</taxon>
        <taxon>Paragonimus</taxon>
    </lineage>
</organism>
<dbReference type="PANTHER" id="PTHR42943:SF2">
    <property type="entry name" value="GLUTATHIONE S-TRANSFERASE KAPPA 1"/>
    <property type="match status" value="1"/>
</dbReference>
<dbReference type="OrthoDB" id="4664297at2759"/>
<keyword evidence="9" id="KW-1185">Reference proteome</keyword>
<evidence type="ECO:0000256" key="4">
    <source>
        <dbReference type="ARBA" id="ARBA00047960"/>
    </source>
</evidence>
<gene>
    <name evidence="8" type="ORF">P879_09983</name>
</gene>
<evidence type="ECO:0000256" key="3">
    <source>
        <dbReference type="ARBA" id="ARBA00022679"/>
    </source>
</evidence>
<dbReference type="EMBL" id="JTDF01007175">
    <property type="protein sequence ID" value="KAF8565196.1"/>
    <property type="molecule type" value="Genomic_DNA"/>
</dbReference>
<comment type="similarity">
    <text evidence="1">Belongs to the GST superfamily. Kappa family.</text>
</comment>
<evidence type="ECO:0000256" key="1">
    <source>
        <dbReference type="ARBA" id="ARBA00006494"/>
    </source>
</evidence>
<dbReference type="GO" id="GO:0004602">
    <property type="term" value="F:glutathione peroxidase activity"/>
    <property type="evidence" value="ECO:0007669"/>
    <property type="project" value="TreeGrafter"/>
</dbReference>
<evidence type="ECO:0000256" key="2">
    <source>
        <dbReference type="ARBA" id="ARBA00012452"/>
    </source>
</evidence>
<dbReference type="GO" id="GO:0004364">
    <property type="term" value="F:glutathione transferase activity"/>
    <property type="evidence" value="ECO:0007669"/>
    <property type="project" value="UniProtKB-EC"/>
</dbReference>
<dbReference type="FunFam" id="3.40.30.10:FF:000096">
    <property type="entry name" value="Glutathione S-transferase kappa"/>
    <property type="match status" value="1"/>
</dbReference>
<evidence type="ECO:0000256" key="5">
    <source>
        <dbReference type="ARBA" id="ARBA00073833"/>
    </source>
</evidence>
<evidence type="ECO:0000259" key="7">
    <source>
        <dbReference type="Pfam" id="PF01323"/>
    </source>
</evidence>
<dbReference type="InterPro" id="IPR001853">
    <property type="entry name" value="DSBA-like_thioredoxin_dom"/>
</dbReference>